<dbReference type="EMBL" id="ASPP01008570">
    <property type="protein sequence ID" value="ETO25393.1"/>
    <property type="molecule type" value="Genomic_DNA"/>
</dbReference>
<comment type="caution">
    <text evidence="1">The sequence shown here is derived from an EMBL/GenBank/DDBJ whole genome shotgun (WGS) entry which is preliminary data.</text>
</comment>
<sequence length="367" mass="42897">VQEEGNYSPTMQCDLLALDMWRLIAESCIIGHEPNFQKEKEISKNFSELLRQAWQFKKVLDNDYVKWFESKEYRQTIGRQDLKNSNTADFVCQETLEYFAAMLQLENTLFAGQYWAGLFEMYHRKNYSRAIKKFLPLIDGSLPHAGLYAIFEYEYALAHYHLQDKNIFALSLCNSYHKCTQIPRLNEKYFQHLSEILTRNALNLRFPNKKDAVMLGKWLDKSNTVIAAIVDETPQVIQQLNDLELEQASIDMIEKQCNRIKAEWTKVPSFCLSNPFVKILSDNNVSSEGIETLKSFGLYSLEALEQNVLDKRHLIQYLHLSAGDVDNVLQVRIVEFKKNKKLKVQEILKNNFNQKIPYENAHKFSIQ</sequence>
<reference evidence="1 2" key="1">
    <citation type="journal article" date="2013" name="Curr. Biol.">
        <title>The Genome of the Foraminiferan Reticulomyxa filosa.</title>
        <authorList>
            <person name="Glockner G."/>
            <person name="Hulsmann N."/>
            <person name="Schleicher M."/>
            <person name="Noegel A.A."/>
            <person name="Eichinger L."/>
            <person name="Gallinger C."/>
            <person name="Pawlowski J."/>
            <person name="Sierra R."/>
            <person name="Euteneuer U."/>
            <person name="Pillet L."/>
            <person name="Moustafa A."/>
            <person name="Platzer M."/>
            <person name="Groth M."/>
            <person name="Szafranski K."/>
            <person name="Schliwa M."/>
        </authorList>
    </citation>
    <scope>NUCLEOTIDE SEQUENCE [LARGE SCALE GENOMIC DNA]</scope>
</reference>
<protein>
    <submittedName>
        <fullName evidence="1">Uncharacterized protein</fullName>
    </submittedName>
</protein>
<name>X6NHP6_RETFI</name>
<keyword evidence="2" id="KW-1185">Reference proteome</keyword>
<dbReference type="Proteomes" id="UP000023152">
    <property type="component" value="Unassembled WGS sequence"/>
</dbReference>
<evidence type="ECO:0000313" key="1">
    <source>
        <dbReference type="EMBL" id="ETO25393.1"/>
    </source>
</evidence>
<dbReference type="AlphaFoldDB" id="X6NHP6"/>
<proteinExistence type="predicted"/>
<organism evidence="1 2">
    <name type="scientific">Reticulomyxa filosa</name>
    <dbReference type="NCBI Taxonomy" id="46433"/>
    <lineage>
        <taxon>Eukaryota</taxon>
        <taxon>Sar</taxon>
        <taxon>Rhizaria</taxon>
        <taxon>Retaria</taxon>
        <taxon>Foraminifera</taxon>
        <taxon>Monothalamids</taxon>
        <taxon>Reticulomyxidae</taxon>
        <taxon>Reticulomyxa</taxon>
    </lineage>
</organism>
<gene>
    <name evidence="1" type="ORF">RFI_11745</name>
</gene>
<evidence type="ECO:0000313" key="2">
    <source>
        <dbReference type="Proteomes" id="UP000023152"/>
    </source>
</evidence>
<feature type="non-terminal residue" evidence="1">
    <location>
        <position position="1"/>
    </location>
</feature>
<accession>X6NHP6</accession>